<dbReference type="AlphaFoldDB" id="A0A0K2V7E0"/>
<proteinExistence type="predicted"/>
<dbReference type="EMBL" id="HACA01028894">
    <property type="protein sequence ID" value="CDW46255.1"/>
    <property type="molecule type" value="Transcribed_RNA"/>
</dbReference>
<sequence length="61" mass="6618">STALSSRKIVDHCGFSSDPLYPPPIRIFGLDQNISAGTFRISSPTNNLCKVTSSPIESHEK</sequence>
<evidence type="ECO:0000313" key="1">
    <source>
        <dbReference type="EMBL" id="CDW46255.1"/>
    </source>
</evidence>
<accession>A0A0K2V7E0</accession>
<name>A0A0K2V7E0_LEPSM</name>
<protein>
    <submittedName>
        <fullName evidence="1">Uncharacterized protein</fullName>
    </submittedName>
</protein>
<reference evidence="1" key="1">
    <citation type="submission" date="2014-05" db="EMBL/GenBank/DDBJ databases">
        <authorList>
            <person name="Chronopoulou M."/>
        </authorList>
    </citation>
    <scope>NUCLEOTIDE SEQUENCE</scope>
    <source>
        <tissue evidence="1">Whole organism</tissue>
    </source>
</reference>
<feature type="non-terminal residue" evidence="1">
    <location>
        <position position="1"/>
    </location>
</feature>
<organism evidence="1">
    <name type="scientific">Lepeophtheirus salmonis</name>
    <name type="common">Salmon louse</name>
    <name type="synonym">Caligus salmonis</name>
    <dbReference type="NCBI Taxonomy" id="72036"/>
    <lineage>
        <taxon>Eukaryota</taxon>
        <taxon>Metazoa</taxon>
        <taxon>Ecdysozoa</taxon>
        <taxon>Arthropoda</taxon>
        <taxon>Crustacea</taxon>
        <taxon>Multicrustacea</taxon>
        <taxon>Hexanauplia</taxon>
        <taxon>Copepoda</taxon>
        <taxon>Siphonostomatoida</taxon>
        <taxon>Caligidae</taxon>
        <taxon>Lepeophtheirus</taxon>
    </lineage>
</organism>